<dbReference type="Pfam" id="PF25597">
    <property type="entry name" value="SH3_retrovirus"/>
    <property type="match status" value="1"/>
</dbReference>
<comment type="caution">
    <text evidence="3">The sequence shown here is derived from an EMBL/GenBank/DDBJ whole genome shotgun (WGS) entry which is preliminary data.</text>
</comment>
<gene>
    <name evidence="3" type="ORF">L195_g021238</name>
</gene>
<dbReference type="InterPro" id="IPR013103">
    <property type="entry name" value="RVT_2"/>
</dbReference>
<dbReference type="AlphaFoldDB" id="A0A2K3N4N4"/>
<dbReference type="InterPro" id="IPR057670">
    <property type="entry name" value="SH3_retrovirus"/>
</dbReference>
<evidence type="ECO:0000259" key="1">
    <source>
        <dbReference type="Pfam" id="PF07727"/>
    </source>
</evidence>
<evidence type="ECO:0000313" key="3">
    <source>
        <dbReference type="EMBL" id="PNX97998.1"/>
    </source>
</evidence>
<reference evidence="3 4" key="1">
    <citation type="journal article" date="2014" name="Am. J. Bot.">
        <title>Genome assembly and annotation for red clover (Trifolium pratense; Fabaceae).</title>
        <authorList>
            <person name="Istvanek J."/>
            <person name="Jaros M."/>
            <person name="Krenek A."/>
            <person name="Repkova J."/>
        </authorList>
    </citation>
    <scope>NUCLEOTIDE SEQUENCE [LARGE SCALE GENOMIC DNA]</scope>
    <source>
        <strain evidence="4">cv. Tatra</strain>
        <tissue evidence="3">Young leaves</tissue>
    </source>
</reference>
<dbReference type="SUPFAM" id="SSF53098">
    <property type="entry name" value="Ribonuclease H-like"/>
    <property type="match status" value="1"/>
</dbReference>
<organism evidence="3 4">
    <name type="scientific">Trifolium pratense</name>
    <name type="common">Red clover</name>
    <dbReference type="NCBI Taxonomy" id="57577"/>
    <lineage>
        <taxon>Eukaryota</taxon>
        <taxon>Viridiplantae</taxon>
        <taxon>Streptophyta</taxon>
        <taxon>Embryophyta</taxon>
        <taxon>Tracheophyta</taxon>
        <taxon>Spermatophyta</taxon>
        <taxon>Magnoliopsida</taxon>
        <taxon>eudicotyledons</taxon>
        <taxon>Gunneridae</taxon>
        <taxon>Pentapetalae</taxon>
        <taxon>rosids</taxon>
        <taxon>fabids</taxon>
        <taxon>Fabales</taxon>
        <taxon>Fabaceae</taxon>
        <taxon>Papilionoideae</taxon>
        <taxon>50 kb inversion clade</taxon>
        <taxon>NPAAA clade</taxon>
        <taxon>Hologalegina</taxon>
        <taxon>IRL clade</taxon>
        <taxon>Trifolieae</taxon>
        <taxon>Trifolium</taxon>
    </lineage>
</organism>
<dbReference type="EMBL" id="ASHM01016163">
    <property type="protein sequence ID" value="PNX97998.1"/>
    <property type="molecule type" value="Genomic_DNA"/>
</dbReference>
<dbReference type="CDD" id="cd09272">
    <property type="entry name" value="RNase_HI_RT_Ty1"/>
    <property type="match status" value="1"/>
</dbReference>
<accession>A0A2K3N4N4</accession>
<dbReference type="Proteomes" id="UP000236291">
    <property type="component" value="Unassembled WGS sequence"/>
</dbReference>
<dbReference type="SUPFAM" id="SSF56672">
    <property type="entry name" value="DNA/RNA polymerases"/>
    <property type="match status" value="1"/>
</dbReference>
<sequence>WDELHSIAPINPCICGNAKSIIDQQNQDRAMEFLQGVHDRFSAVRSQILLMDPFPSIQRIYNIVRQEEKQQEINFRPLPAEESAALQASKVQHRTQGKRPRPYCENCNKYGHTVATCYQIHGFPNRPPKKSESSSSTPAQQLSSAQYQKLLSLLAKEDTMGSSVNLAGPSNEEDDWSGCVATPQQNGVVERKHRHLLDVARALRFQAKLPLSFWGECVLTAAYLINKLPTPILKYKSPHQVLLGSPPSYSSLRVFGCLCFAKNMNIQHKFDERAKPGIFVGYPFNQKGYRIYDMHTRKIYVSRDVQFFETVFPYHDLQTPSFASDISINTQFLDYEVDDTPSNLSPASSIPPGISHHDNTIVTIPNPSVDNPSEIPAIPVEPPQQHSPTAINHPERRYPLRHRTPSVRLTDHVCDINNVTSQSAFPLKNYFSLSNLSTSHRALLVNIIENKEPTSYSQAIKSAEWREAMAKEIHALESNNTWVLSPLPNGKTAIGCKWVYKIKYHSDGTVERYKARLVAKGYNQVHGIDYHETFAPVAKLVTVRLLLSIAAIKNWSLHQLDVNNAFLQGDLNEEVYMKLPPGFSHKGQPCVCKLNKSIYGLKQASRQWFSKFSTTLIQKGFHQSISDYSLFTFKSNHTTIFVLVYVDDIIITGNNDDAISDIKKFLAQAFSIKDLGNLSYFLGIEVSRSKKGIFLCQRKYTLDILSDAGLTGCRPSEFPMEQHLRLRPNDGSPLPDPTVYRRLIGRLLYLTVTRPDIQYAVNTLSQFMQSPCTTHLDAATRVLRYLKGSVGKGLFLSASSSLQLIGYADSDWAGCPTTRRSTTGYFTMLGSNPISWKTKKQPTISRSSAEAEYRSLATLASELQWLKFLLSDLDIAHPLPITVHCDSQAAIHIAENPVFHERTKHIEIDCHFVREKIKSGLLRPSYLRSFDQLADIFTKPLGGDAYKRLLGKLGVLEISIPPPT</sequence>
<reference evidence="3 4" key="2">
    <citation type="journal article" date="2017" name="Front. Plant Sci.">
        <title>Gene Classification and Mining of Molecular Markers Useful in Red Clover (Trifolium pratense) Breeding.</title>
        <authorList>
            <person name="Istvanek J."/>
            <person name="Dluhosova J."/>
            <person name="Dluhos P."/>
            <person name="Patkova L."/>
            <person name="Nedelnik J."/>
            <person name="Repkova J."/>
        </authorList>
    </citation>
    <scope>NUCLEOTIDE SEQUENCE [LARGE SCALE GENOMIC DNA]</scope>
    <source>
        <strain evidence="4">cv. Tatra</strain>
        <tissue evidence="3">Young leaves</tissue>
    </source>
</reference>
<dbReference type="InterPro" id="IPR012337">
    <property type="entry name" value="RNaseH-like_sf"/>
</dbReference>
<evidence type="ECO:0000259" key="2">
    <source>
        <dbReference type="Pfam" id="PF25597"/>
    </source>
</evidence>
<dbReference type="GO" id="GO:0003676">
    <property type="term" value="F:nucleic acid binding"/>
    <property type="evidence" value="ECO:0007669"/>
    <property type="project" value="InterPro"/>
</dbReference>
<name>A0A2K3N4N4_TRIPR</name>
<proteinExistence type="predicted"/>
<feature type="domain" description="Reverse transcriptase Ty1/copia-type" evidence="1">
    <location>
        <begin position="479"/>
        <end position="721"/>
    </location>
</feature>
<dbReference type="Gene3D" id="3.30.420.10">
    <property type="entry name" value="Ribonuclease H-like superfamily/Ribonuclease H"/>
    <property type="match status" value="1"/>
</dbReference>
<dbReference type="PANTHER" id="PTHR11439">
    <property type="entry name" value="GAG-POL-RELATED RETROTRANSPOSON"/>
    <property type="match status" value="1"/>
</dbReference>
<dbReference type="InterPro" id="IPR036397">
    <property type="entry name" value="RNaseH_sf"/>
</dbReference>
<dbReference type="Pfam" id="PF07727">
    <property type="entry name" value="RVT_2"/>
    <property type="match status" value="1"/>
</dbReference>
<feature type="non-terminal residue" evidence="3">
    <location>
        <position position="1"/>
    </location>
</feature>
<dbReference type="PANTHER" id="PTHR11439:SF494">
    <property type="entry name" value="CYSTEINE-RICH RLK (RECEPTOR-LIKE PROTEIN KINASE) 8"/>
    <property type="match status" value="1"/>
</dbReference>
<dbReference type="InterPro" id="IPR043502">
    <property type="entry name" value="DNA/RNA_pol_sf"/>
</dbReference>
<feature type="domain" description="Retroviral polymerase SH3-like" evidence="2">
    <location>
        <begin position="257"/>
        <end position="316"/>
    </location>
</feature>
<evidence type="ECO:0000313" key="4">
    <source>
        <dbReference type="Proteomes" id="UP000236291"/>
    </source>
</evidence>
<protein>
    <submittedName>
        <fullName evidence="3">Retrovirus-related Pol polyprotein from transposon TNT 1-94</fullName>
    </submittedName>
</protein>